<evidence type="ECO:0008006" key="5">
    <source>
        <dbReference type="Google" id="ProtNLM"/>
    </source>
</evidence>
<feature type="compositionally biased region" description="Low complexity" evidence="1">
    <location>
        <begin position="41"/>
        <end position="50"/>
    </location>
</feature>
<dbReference type="RefSeq" id="WP_229231463.1">
    <property type="nucleotide sequence ID" value="NZ_AP024525.1"/>
</dbReference>
<accession>A0ABN6FFW1</accession>
<protein>
    <recommendedName>
        <fullName evidence="5">Subtilisin inhibitor domain-containing protein</fullName>
    </recommendedName>
</protein>
<organism evidence="3 4">
    <name type="scientific">Sinomonas cyclohexanicum</name>
    <name type="common">Corynebacterium cyclohexanicum</name>
    <dbReference type="NCBI Taxonomy" id="322009"/>
    <lineage>
        <taxon>Bacteria</taxon>
        <taxon>Bacillati</taxon>
        <taxon>Actinomycetota</taxon>
        <taxon>Actinomycetes</taxon>
        <taxon>Micrococcales</taxon>
        <taxon>Micrococcaceae</taxon>
        <taxon>Sinomonas</taxon>
    </lineage>
</organism>
<sequence length="175" mass="17242">MRRTAGLWLPALLGFAAYTAVLTACAAGPGGSAPNPSESRTTAPPSTGGAPPSPSGSPSGGPGAVTAELEVVVVRAPGDAEQRWKLRCSGPDALPGSTHPAAGPACALVAARPELLAPPPRNRLCTQQYGGPEVATVTGTVGGASINRRFTRTDGCGIAEWSAAEPLLGAPGGAV</sequence>
<feature type="signal peptide" evidence="2">
    <location>
        <begin position="1"/>
        <end position="26"/>
    </location>
</feature>
<gene>
    <name evidence="3" type="ORF">SCMU_05500</name>
</gene>
<name>A0ABN6FFW1_SINCY</name>
<dbReference type="SUPFAM" id="SSF55399">
    <property type="entry name" value="Subtilisin inhibitor"/>
    <property type="match status" value="1"/>
</dbReference>
<reference evidence="3 4" key="1">
    <citation type="journal article" date="2021" name="J. Biosci. Bioeng.">
        <title>Identification and characterization of a chc gene cluster responsible for the aromatization pathway of cyclohexanecarboxylate degradation in Sinomonas cyclohexanicum ATCC 51369.</title>
        <authorList>
            <person name="Yamamoto T."/>
            <person name="Hasegawa Y."/>
            <person name="Lau P.C.K."/>
            <person name="Iwaki H."/>
        </authorList>
    </citation>
    <scope>NUCLEOTIDE SEQUENCE [LARGE SCALE GENOMIC DNA]</scope>
    <source>
        <strain evidence="3 4">ATCC 51369</strain>
    </source>
</reference>
<dbReference type="EMBL" id="AP024525">
    <property type="protein sequence ID" value="BCT74708.1"/>
    <property type="molecule type" value="Genomic_DNA"/>
</dbReference>
<evidence type="ECO:0000256" key="1">
    <source>
        <dbReference type="SAM" id="MobiDB-lite"/>
    </source>
</evidence>
<feature type="region of interest" description="Disordered" evidence="1">
    <location>
        <begin position="29"/>
        <end position="64"/>
    </location>
</feature>
<keyword evidence="4" id="KW-1185">Reference proteome</keyword>
<dbReference type="Gene3D" id="3.30.350.10">
    <property type="entry name" value="Subtilisin inhibitor-like"/>
    <property type="match status" value="1"/>
</dbReference>
<evidence type="ECO:0000313" key="4">
    <source>
        <dbReference type="Proteomes" id="UP001319861"/>
    </source>
</evidence>
<evidence type="ECO:0000313" key="3">
    <source>
        <dbReference type="EMBL" id="BCT74708.1"/>
    </source>
</evidence>
<dbReference type="PROSITE" id="PS51257">
    <property type="entry name" value="PROKAR_LIPOPROTEIN"/>
    <property type="match status" value="1"/>
</dbReference>
<dbReference type="InterPro" id="IPR036819">
    <property type="entry name" value="Subtilisin_inhibitor-like_sf"/>
</dbReference>
<keyword evidence="2" id="KW-0732">Signal</keyword>
<proteinExistence type="predicted"/>
<evidence type="ECO:0000256" key="2">
    <source>
        <dbReference type="SAM" id="SignalP"/>
    </source>
</evidence>
<dbReference type="Proteomes" id="UP001319861">
    <property type="component" value="Chromosome"/>
</dbReference>
<feature type="chain" id="PRO_5046024517" description="Subtilisin inhibitor domain-containing protein" evidence="2">
    <location>
        <begin position="27"/>
        <end position="175"/>
    </location>
</feature>